<dbReference type="Pfam" id="PF02743">
    <property type="entry name" value="dCache_1"/>
    <property type="match status" value="1"/>
</dbReference>
<evidence type="ECO:0000256" key="5">
    <source>
        <dbReference type="ARBA" id="ARBA00022989"/>
    </source>
</evidence>
<keyword evidence="10" id="KW-1185">Reference proteome</keyword>
<dbReference type="PANTHER" id="PTHR45138:SF9">
    <property type="entry name" value="DIGUANYLATE CYCLASE DGCM-RELATED"/>
    <property type="match status" value="1"/>
</dbReference>
<protein>
    <recommendedName>
        <fullName evidence="2">diguanylate cyclase</fullName>
        <ecNumber evidence="2">2.7.7.65</ecNumber>
    </recommendedName>
</protein>
<dbReference type="GO" id="GO:1902201">
    <property type="term" value="P:negative regulation of bacterial-type flagellum-dependent cell motility"/>
    <property type="evidence" value="ECO:0007669"/>
    <property type="project" value="TreeGrafter"/>
</dbReference>
<evidence type="ECO:0000256" key="3">
    <source>
        <dbReference type="ARBA" id="ARBA00022475"/>
    </source>
</evidence>
<evidence type="ECO:0000256" key="6">
    <source>
        <dbReference type="ARBA" id="ARBA00023136"/>
    </source>
</evidence>
<dbReference type="AlphaFoldDB" id="A0A261VKH8"/>
<dbReference type="NCBIfam" id="TIGR00254">
    <property type="entry name" value="GGDEF"/>
    <property type="match status" value="1"/>
</dbReference>
<proteinExistence type="predicted"/>
<dbReference type="CDD" id="cd18774">
    <property type="entry name" value="PDC2_HK_sensor"/>
    <property type="match status" value="1"/>
</dbReference>
<dbReference type="InterPro" id="IPR050469">
    <property type="entry name" value="Diguanylate_Cyclase"/>
</dbReference>
<keyword evidence="4" id="KW-0812">Transmembrane</keyword>
<dbReference type="InterPro" id="IPR033479">
    <property type="entry name" value="dCache_1"/>
</dbReference>
<reference evidence="10" key="1">
    <citation type="submission" date="2017-05" db="EMBL/GenBank/DDBJ databases">
        <title>Complete and WGS of Bordetella genogroups.</title>
        <authorList>
            <person name="Spilker T."/>
            <person name="Lipuma J."/>
        </authorList>
    </citation>
    <scope>NUCLEOTIDE SEQUENCE [LARGE SCALE GENOMIC DNA]</scope>
    <source>
        <strain evidence="10">AU6712</strain>
    </source>
</reference>
<dbReference type="OrthoDB" id="9813903at2"/>
<evidence type="ECO:0000313" key="9">
    <source>
        <dbReference type="EMBL" id="OZI74241.1"/>
    </source>
</evidence>
<evidence type="ECO:0000259" key="8">
    <source>
        <dbReference type="PROSITE" id="PS50887"/>
    </source>
</evidence>
<dbReference type="Proteomes" id="UP000216429">
    <property type="component" value="Unassembled WGS sequence"/>
</dbReference>
<keyword evidence="3" id="KW-1003">Cell membrane</keyword>
<organism evidence="9 10">
    <name type="scientific">Bordetella genomosp. 12</name>
    <dbReference type="NCBI Taxonomy" id="463035"/>
    <lineage>
        <taxon>Bacteria</taxon>
        <taxon>Pseudomonadati</taxon>
        <taxon>Pseudomonadota</taxon>
        <taxon>Betaproteobacteria</taxon>
        <taxon>Burkholderiales</taxon>
        <taxon>Alcaligenaceae</taxon>
        <taxon>Bordetella</taxon>
    </lineage>
</organism>
<sequence length="521" mass="56322">MRRLDLRRLILGLSILSLLLAMAGALYASTVVQREILLGSSLEDNRAFAQKLARSADIFLRESLSELAYSARLIGSEGGTQPSVQREIERLKNQSGSFNATAFVNADGVITGITPSEPGVAGRQVSTNAMEQALNSRLPRISDPFLSPGGRWIVAISQPVFLPDGRFGGFIMGLLYLHERNALGEILGEQTHRNGAYQYVVDQRGVLLFHPNLRRVGQIVEQNAAVHDLMSGLEGAQRLVNTEGIDMLSGYALLRETGWGVVAQRPTEAVLSRTRLLLLRTIQTSLPWLCLSLLCVWWLANRIARPLAQLAGAAADLDKPRAADRLAGVGAWYREAEQLKTALAAVSRKIGTKFNQLRQDSLTDALTGLLNRRGLDEILQSEPRYGRAMAILAVDIDHFKSINDGLGHAAGDAVIRGIAALLRSRARASDVLGRLGGEEFVVILPNTDRPQALLAAERIRAAVETFQAVPGGACTVSVGVAVYPHEGASLTEVLGRADEALYEAKRGGRNRVCDAASMDSA</sequence>
<comment type="caution">
    <text evidence="9">The sequence shown here is derived from an EMBL/GenBank/DDBJ whole genome shotgun (WGS) entry which is preliminary data.</text>
</comment>
<evidence type="ECO:0000256" key="7">
    <source>
        <dbReference type="ARBA" id="ARBA00034247"/>
    </source>
</evidence>
<evidence type="ECO:0000256" key="1">
    <source>
        <dbReference type="ARBA" id="ARBA00004651"/>
    </source>
</evidence>
<dbReference type="GO" id="GO:0005886">
    <property type="term" value="C:plasma membrane"/>
    <property type="evidence" value="ECO:0007669"/>
    <property type="project" value="UniProtKB-SubCell"/>
</dbReference>
<evidence type="ECO:0000256" key="2">
    <source>
        <dbReference type="ARBA" id="ARBA00012528"/>
    </source>
</evidence>
<dbReference type="InterPro" id="IPR029151">
    <property type="entry name" value="Sensor-like_sf"/>
</dbReference>
<dbReference type="FunFam" id="3.30.70.270:FF:000001">
    <property type="entry name" value="Diguanylate cyclase domain protein"/>
    <property type="match status" value="1"/>
</dbReference>
<keyword evidence="5" id="KW-1133">Transmembrane helix</keyword>
<dbReference type="InterPro" id="IPR000160">
    <property type="entry name" value="GGDEF_dom"/>
</dbReference>
<dbReference type="SUPFAM" id="SSF103190">
    <property type="entry name" value="Sensory domain-like"/>
    <property type="match status" value="2"/>
</dbReference>
<gene>
    <name evidence="9" type="ORF">CAL22_06995</name>
</gene>
<feature type="domain" description="GGDEF" evidence="8">
    <location>
        <begin position="387"/>
        <end position="517"/>
    </location>
</feature>
<name>A0A261VKH8_9BORD</name>
<comment type="subcellular location">
    <subcellularLocation>
        <location evidence="1">Cell membrane</location>
        <topology evidence="1">Multi-pass membrane protein</topology>
    </subcellularLocation>
</comment>
<dbReference type="GO" id="GO:0043709">
    <property type="term" value="P:cell adhesion involved in single-species biofilm formation"/>
    <property type="evidence" value="ECO:0007669"/>
    <property type="project" value="TreeGrafter"/>
</dbReference>
<evidence type="ECO:0000313" key="10">
    <source>
        <dbReference type="Proteomes" id="UP000216429"/>
    </source>
</evidence>
<dbReference type="RefSeq" id="WP_094811728.1">
    <property type="nucleotide sequence ID" value="NZ_NEVU01000002.1"/>
</dbReference>
<keyword evidence="6" id="KW-0472">Membrane</keyword>
<dbReference type="Pfam" id="PF00990">
    <property type="entry name" value="GGDEF"/>
    <property type="match status" value="1"/>
</dbReference>
<dbReference type="CDD" id="cd12914">
    <property type="entry name" value="PDC1_DGC_like"/>
    <property type="match status" value="1"/>
</dbReference>
<comment type="catalytic activity">
    <reaction evidence="7">
        <text>2 GTP = 3',3'-c-di-GMP + 2 diphosphate</text>
        <dbReference type="Rhea" id="RHEA:24898"/>
        <dbReference type="ChEBI" id="CHEBI:33019"/>
        <dbReference type="ChEBI" id="CHEBI:37565"/>
        <dbReference type="ChEBI" id="CHEBI:58805"/>
        <dbReference type="EC" id="2.7.7.65"/>
    </reaction>
</comment>
<dbReference type="Gene3D" id="3.30.70.270">
    <property type="match status" value="1"/>
</dbReference>
<accession>A0A261VKH8</accession>
<dbReference type="InterPro" id="IPR029787">
    <property type="entry name" value="Nucleotide_cyclase"/>
</dbReference>
<dbReference type="EMBL" id="NEVU01000002">
    <property type="protein sequence ID" value="OZI74241.1"/>
    <property type="molecule type" value="Genomic_DNA"/>
</dbReference>
<dbReference type="SMART" id="SM00267">
    <property type="entry name" value="GGDEF"/>
    <property type="match status" value="1"/>
</dbReference>
<dbReference type="EC" id="2.7.7.65" evidence="2"/>
<dbReference type="InterPro" id="IPR043128">
    <property type="entry name" value="Rev_trsase/Diguanyl_cyclase"/>
</dbReference>
<dbReference type="GO" id="GO:0052621">
    <property type="term" value="F:diguanylate cyclase activity"/>
    <property type="evidence" value="ECO:0007669"/>
    <property type="project" value="UniProtKB-EC"/>
</dbReference>
<dbReference type="PANTHER" id="PTHR45138">
    <property type="entry name" value="REGULATORY COMPONENTS OF SENSORY TRANSDUCTION SYSTEM"/>
    <property type="match status" value="1"/>
</dbReference>
<dbReference type="Gene3D" id="3.30.450.20">
    <property type="entry name" value="PAS domain"/>
    <property type="match status" value="1"/>
</dbReference>
<dbReference type="SUPFAM" id="SSF55073">
    <property type="entry name" value="Nucleotide cyclase"/>
    <property type="match status" value="1"/>
</dbReference>
<dbReference type="PROSITE" id="PS50887">
    <property type="entry name" value="GGDEF"/>
    <property type="match status" value="1"/>
</dbReference>
<evidence type="ECO:0000256" key="4">
    <source>
        <dbReference type="ARBA" id="ARBA00022692"/>
    </source>
</evidence>
<dbReference type="CDD" id="cd01949">
    <property type="entry name" value="GGDEF"/>
    <property type="match status" value="1"/>
</dbReference>